<accession>A0A6J0LVP8</accession>
<organism evidence="1 2">
    <name type="scientific">Raphanus sativus</name>
    <name type="common">Radish</name>
    <name type="synonym">Raphanus raphanistrum var. sativus</name>
    <dbReference type="NCBI Taxonomy" id="3726"/>
    <lineage>
        <taxon>Eukaryota</taxon>
        <taxon>Viridiplantae</taxon>
        <taxon>Streptophyta</taxon>
        <taxon>Embryophyta</taxon>
        <taxon>Tracheophyta</taxon>
        <taxon>Spermatophyta</taxon>
        <taxon>Magnoliopsida</taxon>
        <taxon>eudicotyledons</taxon>
        <taxon>Gunneridae</taxon>
        <taxon>Pentapetalae</taxon>
        <taxon>rosids</taxon>
        <taxon>malvids</taxon>
        <taxon>Brassicales</taxon>
        <taxon>Brassicaceae</taxon>
        <taxon>Brassiceae</taxon>
        <taxon>Raphanus</taxon>
    </lineage>
</organism>
<dbReference type="Proteomes" id="UP000504610">
    <property type="component" value="Chromosome 5"/>
</dbReference>
<gene>
    <name evidence="2" type="primary">LOC108834620</name>
</gene>
<reference evidence="2" key="2">
    <citation type="submission" date="2025-08" db="UniProtKB">
        <authorList>
            <consortium name="RefSeq"/>
        </authorList>
    </citation>
    <scope>IDENTIFICATION</scope>
    <source>
        <tissue evidence="2">Leaf</tissue>
    </source>
</reference>
<dbReference type="AlphaFoldDB" id="A0A6J0LVP8"/>
<sequence>MWNKEALLKHLPNLVEDILHLHPSTTGAEDGYAWLLNPSGEYTSKSGYLALHLEKLQPNKLPTFHMLGVAGVFGGWFKSTSKNLLIFENISFTPTSTMSKEIVAAREWSLAQTLAPPPETRSLDPTAQSVT</sequence>
<keyword evidence="1" id="KW-1185">Reference proteome</keyword>
<name>A0A6J0LVP8_RAPSA</name>
<dbReference type="RefSeq" id="XP_018463446.2">
    <property type="nucleotide sequence ID" value="XM_018607944.2"/>
</dbReference>
<evidence type="ECO:0000313" key="1">
    <source>
        <dbReference type="Proteomes" id="UP000504610"/>
    </source>
</evidence>
<dbReference type="GeneID" id="108834620"/>
<reference evidence="1" key="1">
    <citation type="journal article" date="2019" name="Database">
        <title>The radish genome database (RadishGD): an integrated information resource for radish genomics.</title>
        <authorList>
            <person name="Yu H.J."/>
            <person name="Baek S."/>
            <person name="Lee Y.J."/>
            <person name="Cho A."/>
            <person name="Mun J.H."/>
        </authorList>
    </citation>
    <scope>NUCLEOTIDE SEQUENCE [LARGE SCALE GENOMIC DNA]</scope>
    <source>
        <strain evidence="1">cv. WK10039</strain>
    </source>
</reference>
<evidence type="ECO:0000313" key="2">
    <source>
        <dbReference type="RefSeq" id="XP_018463446.2"/>
    </source>
</evidence>
<dbReference type="KEGG" id="rsz:108834620"/>
<proteinExistence type="predicted"/>
<protein>
    <submittedName>
        <fullName evidence="2">Uncharacterized protein LOC108834620</fullName>
    </submittedName>
</protein>